<sequence>MKGQVAVLTSNHLEPSGARQVYGGAERYGVELTRLLLDLDYRVEWWQVGDNWKKEILPGVPIRGVPEQAVPYQTMPTLNQIFAEQAVDADYAIYFVTFLAYPTAFPRSLSISHGIYWDHPAGDKFHPTGPERAEWLRRLELAIGAVTRVVSVDTATINWVRATWPTLAGKFTYIPNFVDLKAFSPPVEERPGRPLRVAFPRRATSVRGINEAGKAALWLTAALPDLEVHFVGRAHDDAMERTLMAWAASHDRIFYYWLPPELMPELYRMADVVWIPSKSSEGTSLACLEAMASGCAVITTPVGGLSDLVQDGYSGLLIEPTAAALADATRRLQADPALRRRLGRHAREVAETFNLDRWRVAWSRVLEETFGGRVRERA</sequence>
<dbReference type="KEGG" id="hfv:R50_0325"/>
<dbReference type="InterPro" id="IPR001296">
    <property type="entry name" value="Glyco_trans_1"/>
</dbReference>
<name>A0A6F8ZD25_9FIRM</name>
<keyword evidence="4" id="KW-1185">Reference proteome</keyword>
<evidence type="ECO:0000313" key="3">
    <source>
        <dbReference type="EMBL" id="CAB1127831.1"/>
    </source>
</evidence>
<gene>
    <name evidence="3" type="ORF">R50_0325</name>
</gene>
<dbReference type="PANTHER" id="PTHR12526:SF634">
    <property type="entry name" value="BLL3361 PROTEIN"/>
    <property type="match status" value="1"/>
</dbReference>
<accession>A0A6F8ZD25</accession>
<dbReference type="EMBL" id="LR778114">
    <property type="protein sequence ID" value="CAB1127831.1"/>
    <property type="molecule type" value="Genomic_DNA"/>
</dbReference>
<dbReference type="AlphaFoldDB" id="A0A6F8ZD25"/>
<dbReference type="Pfam" id="PF00534">
    <property type="entry name" value="Glycos_transf_1"/>
    <property type="match status" value="1"/>
</dbReference>
<proteinExistence type="predicted"/>
<dbReference type="Gene3D" id="3.40.50.2000">
    <property type="entry name" value="Glycogen Phosphorylase B"/>
    <property type="match status" value="2"/>
</dbReference>
<reference evidence="3 4" key="1">
    <citation type="submission" date="2020-02" db="EMBL/GenBank/DDBJ databases">
        <authorList>
            <person name="Hogendoorn C."/>
        </authorList>
    </citation>
    <scope>NUCLEOTIDE SEQUENCE [LARGE SCALE GENOMIC DNA]</scope>
    <source>
        <strain evidence="3">R501</strain>
    </source>
</reference>
<dbReference type="GO" id="GO:0016757">
    <property type="term" value="F:glycosyltransferase activity"/>
    <property type="evidence" value="ECO:0007669"/>
    <property type="project" value="InterPro"/>
</dbReference>
<protein>
    <submittedName>
        <fullName evidence="3">Glycosyltransferase</fullName>
    </submittedName>
</protein>
<dbReference type="SUPFAM" id="SSF53756">
    <property type="entry name" value="UDP-Glycosyltransferase/glycogen phosphorylase"/>
    <property type="match status" value="1"/>
</dbReference>
<dbReference type="Proteomes" id="UP000503399">
    <property type="component" value="Chromosome"/>
</dbReference>
<evidence type="ECO:0000313" key="4">
    <source>
        <dbReference type="Proteomes" id="UP000503399"/>
    </source>
</evidence>
<dbReference type="CDD" id="cd03801">
    <property type="entry name" value="GT4_PimA-like"/>
    <property type="match status" value="1"/>
</dbReference>
<evidence type="ECO:0000259" key="2">
    <source>
        <dbReference type="Pfam" id="PF13439"/>
    </source>
</evidence>
<organism evidence="3 4">
    <name type="scientific">Candidatus Hydrogenisulfobacillus filiaventi</name>
    <dbReference type="NCBI Taxonomy" id="2707344"/>
    <lineage>
        <taxon>Bacteria</taxon>
        <taxon>Bacillati</taxon>
        <taxon>Bacillota</taxon>
        <taxon>Clostridia</taxon>
        <taxon>Eubacteriales</taxon>
        <taxon>Clostridiales Family XVII. Incertae Sedis</taxon>
        <taxon>Candidatus Hydrogenisulfobacillus</taxon>
    </lineage>
</organism>
<keyword evidence="3" id="KW-0808">Transferase</keyword>
<feature type="domain" description="Glycosyltransferase subfamily 4-like N-terminal" evidence="2">
    <location>
        <begin position="22"/>
        <end position="181"/>
    </location>
</feature>
<feature type="domain" description="Glycosyl transferase family 1" evidence="1">
    <location>
        <begin position="187"/>
        <end position="348"/>
    </location>
</feature>
<dbReference type="Pfam" id="PF13439">
    <property type="entry name" value="Glyco_transf_4"/>
    <property type="match status" value="1"/>
</dbReference>
<dbReference type="PANTHER" id="PTHR12526">
    <property type="entry name" value="GLYCOSYLTRANSFERASE"/>
    <property type="match status" value="1"/>
</dbReference>
<dbReference type="InterPro" id="IPR028098">
    <property type="entry name" value="Glyco_trans_4-like_N"/>
</dbReference>
<evidence type="ECO:0000259" key="1">
    <source>
        <dbReference type="Pfam" id="PF00534"/>
    </source>
</evidence>